<proteinExistence type="predicted"/>
<dbReference type="SMART" id="SM00233">
    <property type="entry name" value="PH"/>
    <property type="match status" value="1"/>
</dbReference>
<dbReference type="PROSITE" id="PS50003">
    <property type="entry name" value="PH_DOMAIN"/>
    <property type="match status" value="1"/>
</dbReference>
<dbReference type="GO" id="GO:0042147">
    <property type="term" value="P:retrograde transport, endosome to Golgi"/>
    <property type="evidence" value="ECO:0007669"/>
    <property type="project" value="TreeGrafter"/>
</dbReference>
<dbReference type="AlphaFoldDB" id="A0A3P6SGD6"/>
<dbReference type="InterPro" id="IPR001849">
    <property type="entry name" value="PH_domain"/>
</dbReference>
<reference evidence="7 8" key="1">
    <citation type="submission" date="2018-11" db="EMBL/GenBank/DDBJ databases">
        <authorList>
            <consortium name="Pathogen Informatics"/>
        </authorList>
    </citation>
    <scope>NUCLEOTIDE SEQUENCE [LARGE SCALE GENOMIC DNA]</scope>
</reference>
<dbReference type="SUPFAM" id="SSF50729">
    <property type="entry name" value="PH domain-like"/>
    <property type="match status" value="1"/>
</dbReference>
<evidence type="ECO:0000256" key="1">
    <source>
        <dbReference type="ARBA" id="ARBA00004170"/>
    </source>
</evidence>
<accession>A0A3P6SGD6</accession>
<evidence type="ECO:0000256" key="3">
    <source>
        <dbReference type="ARBA" id="ARBA00022553"/>
    </source>
</evidence>
<dbReference type="FunFam" id="2.30.29.30:FF:000085">
    <property type="entry name" value="Pleckstrin homology domain-containing family A member 8"/>
    <property type="match status" value="1"/>
</dbReference>
<keyword evidence="4" id="KW-0333">Golgi apparatus</keyword>
<evidence type="ECO:0000256" key="5">
    <source>
        <dbReference type="ARBA" id="ARBA00023136"/>
    </source>
</evidence>
<evidence type="ECO:0000313" key="7">
    <source>
        <dbReference type="EMBL" id="VDK73816.1"/>
    </source>
</evidence>
<dbReference type="GO" id="GO:0007032">
    <property type="term" value="P:endosome organization"/>
    <property type="evidence" value="ECO:0007669"/>
    <property type="project" value="TreeGrafter"/>
</dbReference>
<dbReference type="PANTHER" id="PTHR22902">
    <property type="entry name" value="SESQUIPEDALIAN"/>
    <property type="match status" value="1"/>
</dbReference>
<gene>
    <name evidence="7" type="ORF">DILT_LOCUS2524</name>
</gene>
<keyword evidence="8" id="KW-1185">Reference proteome</keyword>
<evidence type="ECO:0000313" key="8">
    <source>
        <dbReference type="Proteomes" id="UP000281553"/>
    </source>
</evidence>
<dbReference type="PANTHER" id="PTHR22902:SF27">
    <property type="entry name" value="PLECKSTRIN HOMOLOGY DOMAIN-CONTAINING FAMILY A MEMBER 3"/>
    <property type="match status" value="1"/>
</dbReference>
<dbReference type="GO" id="GO:0016020">
    <property type="term" value="C:membrane"/>
    <property type="evidence" value="ECO:0007669"/>
    <property type="project" value="UniProtKB-SubCell"/>
</dbReference>
<dbReference type="Proteomes" id="UP000281553">
    <property type="component" value="Unassembled WGS sequence"/>
</dbReference>
<evidence type="ECO:0000256" key="4">
    <source>
        <dbReference type="ARBA" id="ARBA00023034"/>
    </source>
</evidence>
<dbReference type="Gene3D" id="2.30.29.30">
    <property type="entry name" value="Pleckstrin-homology domain (PH domain)/Phosphotyrosine-binding domain (PTB)"/>
    <property type="match status" value="1"/>
</dbReference>
<sequence>MEGLLYKWTNYINGWQLRYFSLRDGVLSYYNSEVEVGLGCKGAVKVAVCEVIVSPSDNCRLDILDPGTQRFYLRARTPLERQKWIIALGSCKAFLSSPDNFLTPEIRK</sequence>
<dbReference type="GO" id="GO:0005829">
    <property type="term" value="C:cytosol"/>
    <property type="evidence" value="ECO:0007669"/>
    <property type="project" value="GOC"/>
</dbReference>
<evidence type="ECO:0000259" key="6">
    <source>
        <dbReference type="PROSITE" id="PS50003"/>
    </source>
</evidence>
<keyword evidence="5" id="KW-0472">Membrane</keyword>
<dbReference type="EMBL" id="UYRU01042232">
    <property type="protein sequence ID" value="VDK73816.1"/>
    <property type="molecule type" value="Genomic_DNA"/>
</dbReference>
<comment type="subcellular location">
    <subcellularLocation>
        <location evidence="2">Golgi apparatus</location>
        <location evidence="2">trans-Golgi network membrane</location>
    </subcellularLocation>
    <subcellularLocation>
        <location evidence="1">Membrane</location>
        <topology evidence="1">Peripheral membrane protein</topology>
    </subcellularLocation>
</comment>
<dbReference type="GO" id="GO:0005802">
    <property type="term" value="C:trans-Golgi network"/>
    <property type="evidence" value="ECO:0007669"/>
    <property type="project" value="TreeGrafter"/>
</dbReference>
<dbReference type="InterPro" id="IPR011993">
    <property type="entry name" value="PH-like_dom_sf"/>
</dbReference>
<dbReference type="OrthoDB" id="1854502at2759"/>
<dbReference type="GO" id="GO:0001881">
    <property type="term" value="P:receptor recycling"/>
    <property type="evidence" value="ECO:0007669"/>
    <property type="project" value="TreeGrafter"/>
</dbReference>
<dbReference type="InterPro" id="IPR045188">
    <property type="entry name" value="Boi1/Boi2-like"/>
</dbReference>
<keyword evidence="3" id="KW-0597">Phosphoprotein</keyword>
<organism evidence="7 8">
    <name type="scientific">Dibothriocephalus latus</name>
    <name type="common">Fish tapeworm</name>
    <name type="synonym">Diphyllobothrium latum</name>
    <dbReference type="NCBI Taxonomy" id="60516"/>
    <lineage>
        <taxon>Eukaryota</taxon>
        <taxon>Metazoa</taxon>
        <taxon>Spiralia</taxon>
        <taxon>Lophotrochozoa</taxon>
        <taxon>Platyhelminthes</taxon>
        <taxon>Cestoda</taxon>
        <taxon>Eucestoda</taxon>
        <taxon>Diphyllobothriidea</taxon>
        <taxon>Diphyllobothriidae</taxon>
        <taxon>Dibothriocephalus</taxon>
    </lineage>
</organism>
<name>A0A3P6SGD6_DIBLA</name>
<evidence type="ECO:0000256" key="2">
    <source>
        <dbReference type="ARBA" id="ARBA00004198"/>
    </source>
</evidence>
<dbReference type="GO" id="GO:0005769">
    <property type="term" value="C:early endosome"/>
    <property type="evidence" value="ECO:0007669"/>
    <property type="project" value="TreeGrafter"/>
</dbReference>
<dbReference type="Pfam" id="PF00169">
    <property type="entry name" value="PH"/>
    <property type="match status" value="1"/>
</dbReference>
<protein>
    <recommendedName>
        <fullName evidence="6">PH domain-containing protein</fullName>
    </recommendedName>
</protein>
<feature type="domain" description="PH" evidence="6">
    <location>
        <begin position="1"/>
        <end position="93"/>
    </location>
</feature>
<dbReference type="GO" id="GO:0055037">
    <property type="term" value="C:recycling endosome"/>
    <property type="evidence" value="ECO:0007669"/>
    <property type="project" value="TreeGrafter"/>
</dbReference>